<dbReference type="RefSeq" id="XP_007719930.1">
    <property type="nucleotide sequence ID" value="XM_007721740.1"/>
</dbReference>
<dbReference type="GO" id="GO:0016616">
    <property type="term" value="F:oxidoreductase activity, acting on the CH-OH group of donors, NAD or NADP as acceptor"/>
    <property type="evidence" value="ECO:0007669"/>
    <property type="project" value="TreeGrafter"/>
</dbReference>
<accession>W9Z296</accession>
<dbReference type="PANTHER" id="PTHR24322:SF736">
    <property type="entry name" value="RETINOL DEHYDROGENASE 10"/>
    <property type="match status" value="1"/>
</dbReference>
<evidence type="ECO:0000256" key="4">
    <source>
        <dbReference type="SAM" id="MobiDB-lite"/>
    </source>
</evidence>
<dbReference type="OrthoDB" id="10253736at2759"/>
<dbReference type="EMBL" id="AMWN01000001">
    <property type="protein sequence ID" value="EXJ95701.1"/>
    <property type="molecule type" value="Genomic_DNA"/>
</dbReference>
<name>W9Z296_9EURO</name>
<dbReference type="PRINTS" id="PR00080">
    <property type="entry name" value="SDRFAMILY"/>
</dbReference>
<dbReference type="Gene3D" id="3.40.50.720">
    <property type="entry name" value="NAD(P)-binding Rossmann-like Domain"/>
    <property type="match status" value="1"/>
</dbReference>
<evidence type="ECO:0008006" key="7">
    <source>
        <dbReference type="Google" id="ProtNLM"/>
    </source>
</evidence>
<dbReference type="AlphaFoldDB" id="W9Z296"/>
<dbReference type="PRINTS" id="PR00081">
    <property type="entry name" value="GDHRDH"/>
</dbReference>
<comment type="similarity">
    <text evidence="1 3">Belongs to the short-chain dehydrogenases/reductases (SDR) family.</text>
</comment>
<comment type="caution">
    <text evidence="5">The sequence shown here is derived from an EMBL/GenBank/DDBJ whole genome shotgun (WGS) entry which is preliminary data.</text>
</comment>
<feature type="compositionally biased region" description="Low complexity" evidence="4">
    <location>
        <begin position="237"/>
        <end position="261"/>
    </location>
</feature>
<sequence>MTTKSMTSTRVAATAVKALKILFALGMATQVNRFLNRLALNYWHLRRQGKPWEFQTEGKETIVVTGGCSGFGKAMVDMFAAKTKANLVVLDVQQLPDDMKNIPRLSYFQTDLTSPTSITATTTSLLESIHPAPTVLINNAGIAQAHTILGTSDAFLEKIFRVNVLSHFTLIRLLLPHMLAMRKGHIVSLASMASFTGVAGLADYSASKAAVLGLHESLVQELGHRYGGDEGVKGGVTNTASTSASASASASTSSGTTTSTLPPAPPPPTITTPPTTIDPGHTIQASIIHPMWARTPLINTWESALDGSGQPVLTAQDVARRVVDQVLSGRSGSVYIPEKMWTGTLLRVLPEWVAIWIRGGVQNATATAMGASSTMGATDM</sequence>
<dbReference type="Proteomes" id="UP000019484">
    <property type="component" value="Unassembled WGS sequence"/>
</dbReference>
<keyword evidence="6" id="KW-1185">Reference proteome</keyword>
<organism evidence="5 6">
    <name type="scientific">Capronia coronata CBS 617.96</name>
    <dbReference type="NCBI Taxonomy" id="1182541"/>
    <lineage>
        <taxon>Eukaryota</taxon>
        <taxon>Fungi</taxon>
        <taxon>Dikarya</taxon>
        <taxon>Ascomycota</taxon>
        <taxon>Pezizomycotina</taxon>
        <taxon>Eurotiomycetes</taxon>
        <taxon>Chaetothyriomycetidae</taxon>
        <taxon>Chaetothyriales</taxon>
        <taxon>Herpotrichiellaceae</taxon>
        <taxon>Capronia</taxon>
    </lineage>
</organism>
<dbReference type="HOGENOM" id="CLU_010194_5_2_1"/>
<dbReference type="eggNOG" id="KOG1201">
    <property type="taxonomic scope" value="Eukaryota"/>
</dbReference>
<proteinExistence type="inferred from homology"/>
<keyword evidence="2" id="KW-0560">Oxidoreductase</keyword>
<dbReference type="PANTHER" id="PTHR24322">
    <property type="entry name" value="PKSB"/>
    <property type="match status" value="1"/>
</dbReference>
<evidence type="ECO:0000256" key="1">
    <source>
        <dbReference type="ARBA" id="ARBA00006484"/>
    </source>
</evidence>
<dbReference type="InterPro" id="IPR002347">
    <property type="entry name" value="SDR_fam"/>
</dbReference>
<dbReference type="Pfam" id="PF00106">
    <property type="entry name" value="adh_short"/>
    <property type="match status" value="1"/>
</dbReference>
<protein>
    <recommendedName>
        <fullName evidence="7">NAD(P)-binding protein</fullName>
    </recommendedName>
</protein>
<evidence type="ECO:0000256" key="2">
    <source>
        <dbReference type="ARBA" id="ARBA00023002"/>
    </source>
</evidence>
<dbReference type="InterPro" id="IPR036291">
    <property type="entry name" value="NAD(P)-bd_dom_sf"/>
</dbReference>
<reference evidence="5 6" key="1">
    <citation type="submission" date="2013-03" db="EMBL/GenBank/DDBJ databases">
        <title>The Genome Sequence of Capronia coronata CBS 617.96.</title>
        <authorList>
            <consortium name="The Broad Institute Genomics Platform"/>
            <person name="Cuomo C."/>
            <person name="de Hoog S."/>
            <person name="Gorbushina A."/>
            <person name="Walker B."/>
            <person name="Young S.K."/>
            <person name="Zeng Q."/>
            <person name="Gargeya S."/>
            <person name="Fitzgerald M."/>
            <person name="Haas B."/>
            <person name="Abouelleil A."/>
            <person name="Allen A.W."/>
            <person name="Alvarado L."/>
            <person name="Arachchi H.M."/>
            <person name="Berlin A.M."/>
            <person name="Chapman S.B."/>
            <person name="Gainer-Dewar J."/>
            <person name="Goldberg J."/>
            <person name="Griggs A."/>
            <person name="Gujja S."/>
            <person name="Hansen M."/>
            <person name="Howarth C."/>
            <person name="Imamovic A."/>
            <person name="Ireland A."/>
            <person name="Larimer J."/>
            <person name="McCowan C."/>
            <person name="Murphy C."/>
            <person name="Pearson M."/>
            <person name="Poon T.W."/>
            <person name="Priest M."/>
            <person name="Roberts A."/>
            <person name="Saif S."/>
            <person name="Shea T."/>
            <person name="Sisk P."/>
            <person name="Sykes S."/>
            <person name="Wortman J."/>
            <person name="Nusbaum C."/>
            <person name="Birren B."/>
        </authorList>
    </citation>
    <scope>NUCLEOTIDE SEQUENCE [LARGE SCALE GENOMIC DNA]</scope>
    <source>
        <strain evidence="5 6">CBS 617.96</strain>
    </source>
</reference>
<dbReference type="SUPFAM" id="SSF51735">
    <property type="entry name" value="NAD(P)-binding Rossmann-fold domains"/>
    <property type="match status" value="1"/>
</dbReference>
<dbReference type="STRING" id="1182541.W9Z296"/>
<evidence type="ECO:0000256" key="3">
    <source>
        <dbReference type="RuleBase" id="RU000363"/>
    </source>
</evidence>
<feature type="region of interest" description="Disordered" evidence="4">
    <location>
        <begin position="229"/>
        <end position="280"/>
    </location>
</feature>
<gene>
    <name evidence="5" type="ORF">A1O1_00824</name>
</gene>
<evidence type="ECO:0000313" key="6">
    <source>
        <dbReference type="Proteomes" id="UP000019484"/>
    </source>
</evidence>
<feature type="compositionally biased region" description="Pro residues" evidence="4">
    <location>
        <begin position="262"/>
        <end position="271"/>
    </location>
</feature>
<evidence type="ECO:0000313" key="5">
    <source>
        <dbReference type="EMBL" id="EXJ95701.1"/>
    </source>
</evidence>
<dbReference type="GeneID" id="19155729"/>